<comment type="caution">
    <text evidence="1">The sequence shown here is derived from an EMBL/GenBank/DDBJ whole genome shotgun (WGS) entry which is preliminary data.</text>
</comment>
<dbReference type="AlphaFoldDB" id="A0A9W6HXY3"/>
<gene>
    <name evidence="1" type="ORF">GCM10017600_12260</name>
</gene>
<name>A0A9W6HXY3_9ACTN</name>
<sequence length="128" mass="14197">MGDFRVPRATNMQTTENQDKALAVVQRLLRERDIRARREYTISLGLFAGRPDIAQRPDKPPLRSWETHLPPVLALVGQGWRGVTVTIGPRTGSYLVSLPGTADPQTVDRERPEKVVELIMAAGPQTAT</sequence>
<reference evidence="1" key="1">
    <citation type="journal article" date="2014" name="Int. J. Syst. Evol. Microbiol.">
        <title>Complete genome sequence of Corynebacterium casei LMG S-19264T (=DSM 44701T), isolated from a smear-ripened cheese.</title>
        <authorList>
            <consortium name="US DOE Joint Genome Institute (JGI-PGF)"/>
            <person name="Walter F."/>
            <person name="Albersmeier A."/>
            <person name="Kalinowski J."/>
            <person name="Ruckert C."/>
        </authorList>
    </citation>
    <scope>NUCLEOTIDE SEQUENCE</scope>
    <source>
        <strain evidence="1">VKM Ac-2007</strain>
    </source>
</reference>
<proteinExistence type="predicted"/>
<dbReference type="Proteomes" id="UP001143474">
    <property type="component" value="Unassembled WGS sequence"/>
</dbReference>
<dbReference type="EMBL" id="BSEV01000001">
    <property type="protein sequence ID" value="GLK07821.1"/>
    <property type="molecule type" value="Genomic_DNA"/>
</dbReference>
<organism evidence="1 2">
    <name type="scientific">Streptosporangium carneum</name>
    <dbReference type="NCBI Taxonomy" id="47481"/>
    <lineage>
        <taxon>Bacteria</taxon>
        <taxon>Bacillati</taxon>
        <taxon>Actinomycetota</taxon>
        <taxon>Actinomycetes</taxon>
        <taxon>Streptosporangiales</taxon>
        <taxon>Streptosporangiaceae</taxon>
        <taxon>Streptosporangium</taxon>
    </lineage>
</organism>
<keyword evidence="2" id="KW-1185">Reference proteome</keyword>
<evidence type="ECO:0000313" key="2">
    <source>
        <dbReference type="Proteomes" id="UP001143474"/>
    </source>
</evidence>
<reference evidence="1" key="2">
    <citation type="submission" date="2023-01" db="EMBL/GenBank/DDBJ databases">
        <authorList>
            <person name="Sun Q."/>
            <person name="Evtushenko L."/>
        </authorList>
    </citation>
    <scope>NUCLEOTIDE SEQUENCE</scope>
    <source>
        <strain evidence="1">VKM Ac-2007</strain>
    </source>
</reference>
<accession>A0A9W6HXY3</accession>
<protein>
    <submittedName>
        <fullName evidence="1">Uncharacterized protein</fullName>
    </submittedName>
</protein>
<evidence type="ECO:0000313" key="1">
    <source>
        <dbReference type="EMBL" id="GLK07821.1"/>
    </source>
</evidence>